<accession>A0ABY2N505</accession>
<dbReference type="Proteomes" id="UP000297422">
    <property type="component" value="Unassembled WGS sequence"/>
</dbReference>
<organism evidence="2 3">
    <name type="scientific">Leptospira stimsonii</name>
    <dbReference type="NCBI Taxonomy" id="2202203"/>
    <lineage>
        <taxon>Bacteria</taxon>
        <taxon>Pseudomonadati</taxon>
        <taxon>Spirochaetota</taxon>
        <taxon>Spirochaetia</taxon>
        <taxon>Leptospirales</taxon>
        <taxon>Leptospiraceae</taxon>
        <taxon>Leptospira</taxon>
    </lineage>
</organism>
<dbReference type="RefSeq" id="WP_135684650.1">
    <property type="nucleotide sequence ID" value="NZ_RQEQ01000009.1"/>
</dbReference>
<feature type="domain" description="DUF4145" evidence="1">
    <location>
        <begin position="89"/>
        <end position="167"/>
    </location>
</feature>
<comment type="caution">
    <text evidence="2">The sequence shown here is derived from an EMBL/GenBank/DDBJ whole genome shotgun (WGS) entry which is preliminary data.</text>
</comment>
<dbReference type="Pfam" id="PF13643">
    <property type="entry name" value="DUF4145"/>
    <property type="match status" value="1"/>
</dbReference>
<keyword evidence="3" id="KW-1185">Reference proteome</keyword>
<evidence type="ECO:0000313" key="3">
    <source>
        <dbReference type="Proteomes" id="UP000297422"/>
    </source>
</evidence>
<proteinExistence type="predicted"/>
<protein>
    <submittedName>
        <fullName evidence="2">DUF4145 domain-containing protein</fullName>
    </submittedName>
</protein>
<sequence length="209" mass="23167">MKYILPAVNLKSFTCYHCGVLAKQDWVHRRWSGFEDSYNKSSNEIRISTCDHRGKHALWVLEENCFPGTGDTRPPNPAMPDSVLKIYTEASSISGKSPRGAAALLRLSIQVLCKELGESGKNINEDIASLVKKGLPELVQQSLDIVRVIGNDAVHPGQIDTDDEKTVSMLFDLINIIIEYMIALPNKIGGIYSSLPADKLDGIKKRDKK</sequence>
<evidence type="ECO:0000313" key="2">
    <source>
        <dbReference type="EMBL" id="TGM17176.1"/>
    </source>
</evidence>
<dbReference type="InterPro" id="IPR025285">
    <property type="entry name" value="DUF4145"/>
</dbReference>
<name>A0ABY2N505_9LEPT</name>
<gene>
    <name evidence="2" type="ORF">EHQ90_08155</name>
</gene>
<reference evidence="3" key="1">
    <citation type="journal article" date="2019" name="PLoS Negl. Trop. Dis.">
        <title>Revisiting the worldwide diversity of Leptospira species in the environment.</title>
        <authorList>
            <person name="Vincent A.T."/>
            <person name="Schiettekatte O."/>
            <person name="Bourhy P."/>
            <person name="Veyrier F.J."/>
            <person name="Picardeau M."/>
        </authorList>
    </citation>
    <scope>NUCLEOTIDE SEQUENCE [LARGE SCALE GENOMIC DNA]</scope>
    <source>
        <strain evidence="3">201702407</strain>
    </source>
</reference>
<evidence type="ECO:0000259" key="1">
    <source>
        <dbReference type="Pfam" id="PF13643"/>
    </source>
</evidence>
<dbReference type="EMBL" id="RQGT01000064">
    <property type="protein sequence ID" value="TGM17176.1"/>
    <property type="molecule type" value="Genomic_DNA"/>
</dbReference>